<dbReference type="EMBL" id="AMQN01009681">
    <property type="status" value="NOT_ANNOTATED_CDS"/>
    <property type="molecule type" value="Genomic_DNA"/>
</dbReference>
<dbReference type="EnsemblMetazoa" id="CapteT186409">
    <property type="protein sequence ID" value="CapteP186409"/>
    <property type="gene ID" value="CapteG186409"/>
</dbReference>
<organism evidence="1">
    <name type="scientific">Capitella teleta</name>
    <name type="common">Polychaete worm</name>
    <dbReference type="NCBI Taxonomy" id="283909"/>
    <lineage>
        <taxon>Eukaryota</taxon>
        <taxon>Metazoa</taxon>
        <taxon>Spiralia</taxon>
        <taxon>Lophotrochozoa</taxon>
        <taxon>Annelida</taxon>
        <taxon>Polychaeta</taxon>
        <taxon>Sedentaria</taxon>
        <taxon>Scolecida</taxon>
        <taxon>Capitellidae</taxon>
        <taxon>Capitella</taxon>
    </lineage>
</organism>
<proteinExistence type="predicted"/>
<dbReference type="HOGENOM" id="CLU_1162110_0_0_1"/>
<evidence type="ECO:0000313" key="3">
    <source>
        <dbReference type="Proteomes" id="UP000014760"/>
    </source>
</evidence>
<evidence type="ECO:0000313" key="2">
    <source>
        <dbReference type="EnsemblMetazoa" id="CapteP186409"/>
    </source>
</evidence>
<gene>
    <name evidence="1" type="ORF">CAPTEDRAFT_186409</name>
</gene>
<dbReference type="EMBL" id="KB305961">
    <property type="protein sequence ID" value="ELU00486.1"/>
    <property type="molecule type" value="Genomic_DNA"/>
</dbReference>
<reference evidence="1 3" key="2">
    <citation type="journal article" date="2013" name="Nature">
        <title>Insights into bilaterian evolution from three spiralian genomes.</title>
        <authorList>
            <person name="Simakov O."/>
            <person name="Marletaz F."/>
            <person name="Cho S.J."/>
            <person name="Edsinger-Gonzales E."/>
            <person name="Havlak P."/>
            <person name="Hellsten U."/>
            <person name="Kuo D.H."/>
            <person name="Larsson T."/>
            <person name="Lv J."/>
            <person name="Arendt D."/>
            <person name="Savage R."/>
            <person name="Osoegawa K."/>
            <person name="de Jong P."/>
            <person name="Grimwood J."/>
            <person name="Chapman J.A."/>
            <person name="Shapiro H."/>
            <person name="Aerts A."/>
            <person name="Otillar R.P."/>
            <person name="Terry A.Y."/>
            <person name="Boore J.L."/>
            <person name="Grigoriev I.V."/>
            <person name="Lindberg D.R."/>
            <person name="Seaver E.C."/>
            <person name="Weisblat D.A."/>
            <person name="Putnam N.H."/>
            <person name="Rokhsar D.S."/>
        </authorList>
    </citation>
    <scope>NUCLEOTIDE SEQUENCE</scope>
    <source>
        <strain evidence="1 3">I ESC-2004</strain>
    </source>
</reference>
<dbReference type="AlphaFoldDB" id="R7U319"/>
<sequence>MGEKPFDFEEDDELRRKTRRTTRTKFQTYCEVNKPSLTKHAMYCKHDVLERNRIATTRLRLSSHNLAIERGRCLLANGSSGVYFTINALNLPVVGPAVLDFTLSLNHSGLIQELRALTGKFFIYKDVGVFEISPILHNTVPDAEGGKVNDDSAWLTSFPLTDTMEKVNVLFFNGRLNLRGIINHTKEALEGVLIVPIRNPNSQRTPPLVLLHVINSSLQVVDDRFIFASIQISGQPAPT</sequence>
<name>R7U319_CAPTE</name>
<protein>
    <submittedName>
        <fullName evidence="1 2">Uncharacterized protein</fullName>
    </submittedName>
</protein>
<reference evidence="3" key="1">
    <citation type="submission" date="2012-12" db="EMBL/GenBank/DDBJ databases">
        <authorList>
            <person name="Hellsten U."/>
            <person name="Grimwood J."/>
            <person name="Chapman J.A."/>
            <person name="Shapiro H."/>
            <person name="Aerts A."/>
            <person name="Otillar R.P."/>
            <person name="Terry A.Y."/>
            <person name="Boore J.L."/>
            <person name="Simakov O."/>
            <person name="Marletaz F."/>
            <person name="Cho S.-J."/>
            <person name="Edsinger-Gonzales E."/>
            <person name="Havlak P."/>
            <person name="Kuo D.-H."/>
            <person name="Larsson T."/>
            <person name="Lv J."/>
            <person name="Arendt D."/>
            <person name="Savage R."/>
            <person name="Osoegawa K."/>
            <person name="de Jong P."/>
            <person name="Lindberg D.R."/>
            <person name="Seaver E.C."/>
            <person name="Weisblat D.A."/>
            <person name="Putnam N.H."/>
            <person name="Grigoriev I.V."/>
            <person name="Rokhsar D.S."/>
        </authorList>
    </citation>
    <scope>NUCLEOTIDE SEQUENCE</scope>
    <source>
        <strain evidence="3">I ESC-2004</strain>
    </source>
</reference>
<dbReference type="Proteomes" id="UP000014760">
    <property type="component" value="Unassembled WGS sequence"/>
</dbReference>
<evidence type="ECO:0000313" key="1">
    <source>
        <dbReference type="EMBL" id="ELU00486.1"/>
    </source>
</evidence>
<accession>R7U319</accession>
<keyword evidence="3" id="KW-1185">Reference proteome</keyword>
<reference evidence="2" key="3">
    <citation type="submission" date="2015-06" db="UniProtKB">
        <authorList>
            <consortium name="EnsemblMetazoa"/>
        </authorList>
    </citation>
    <scope>IDENTIFICATION</scope>
</reference>